<dbReference type="Proteomes" id="UP000299102">
    <property type="component" value="Unassembled WGS sequence"/>
</dbReference>
<evidence type="ECO:0000313" key="1">
    <source>
        <dbReference type="EMBL" id="GBP21452.1"/>
    </source>
</evidence>
<protein>
    <submittedName>
        <fullName evidence="1">Uncharacterized protein</fullName>
    </submittedName>
</protein>
<evidence type="ECO:0000313" key="2">
    <source>
        <dbReference type="Proteomes" id="UP000299102"/>
    </source>
</evidence>
<organism evidence="1 2">
    <name type="scientific">Eumeta variegata</name>
    <name type="common">Bagworm moth</name>
    <name type="synonym">Eumeta japonica</name>
    <dbReference type="NCBI Taxonomy" id="151549"/>
    <lineage>
        <taxon>Eukaryota</taxon>
        <taxon>Metazoa</taxon>
        <taxon>Ecdysozoa</taxon>
        <taxon>Arthropoda</taxon>
        <taxon>Hexapoda</taxon>
        <taxon>Insecta</taxon>
        <taxon>Pterygota</taxon>
        <taxon>Neoptera</taxon>
        <taxon>Endopterygota</taxon>
        <taxon>Lepidoptera</taxon>
        <taxon>Glossata</taxon>
        <taxon>Ditrysia</taxon>
        <taxon>Tineoidea</taxon>
        <taxon>Psychidae</taxon>
        <taxon>Oiketicinae</taxon>
        <taxon>Eumeta</taxon>
    </lineage>
</organism>
<name>A0A4C1U527_EUMVA</name>
<comment type="caution">
    <text evidence="1">The sequence shown here is derived from an EMBL/GenBank/DDBJ whole genome shotgun (WGS) entry which is preliminary data.</text>
</comment>
<keyword evidence="2" id="KW-1185">Reference proteome</keyword>
<dbReference type="AlphaFoldDB" id="A0A4C1U527"/>
<reference evidence="1 2" key="1">
    <citation type="journal article" date="2019" name="Commun. Biol.">
        <title>The bagworm genome reveals a unique fibroin gene that provides high tensile strength.</title>
        <authorList>
            <person name="Kono N."/>
            <person name="Nakamura H."/>
            <person name="Ohtoshi R."/>
            <person name="Tomita M."/>
            <person name="Numata K."/>
            <person name="Arakawa K."/>
        </authorList>
    </citation>
    <scope>NUCLEOTIDE SEQUENCE [LARGE SCALE GENOMIC DNA]</scope>
</reference>
<dbReference type="EMBL" id="BGZK01000129">
    <property type="protein sequence ID" value="GBP21452.1"/>
    <property type="molecule type" value="Genomic_DNA"/>
</dbReference>
<dbReference type="OrthoDB" id="410404at2759"/>
<proteinExistence type="predicted"/>
<accession>A0A4C1U527</accession>
<sequence length="217" mass="24673">MTQIKLEITSDEFPIRKGVPQGNVQKEIERRIANTRKRFWLSSKIMKNIEMPMLEKRKVFGGCFKFCYHITGTIVIKNELHYELEHSRAGYAGPRSTQSRHYGVFSIITGKVYPFTHPSIIQRWTFDIIFVLPTCSFLDSLLDDCTDVPEQWLPIDSAIVAISLPELNSSRNRIVLIKQKRELLIITNDIVGDTEGNACCNSYDNAEARAAAGPPPL</sequence>
<gene>
    <name evidence="1" type="ORF">EVAR_12053_1</name>
</gene>